<keyword evidence="2" id="KW-1185">Reference proteome</keyword>
<dbReference type="EMBL" id="JBEWCH010000032">
    <property type="protein sequence ID" value="MET1478620.1"/>
    <property type="molecule type" value="Genomic_DNA"/>
</dbReference>
<comment type="caution">
    <text evidence="1">The sequence shown here is derived from an EMBL/GenBank/DDBJ whole genome shotgun (WGS) entry which is preliminary data.</text>
</comment>
<organism evidence="1 2">
    <name type="scientific">Burkholderia sola</name>
    <dbReference type="NCBI Taxonomy" id="2843302"/>
    <lineage>
        <taxon>Bacteria</taxon>
        <taxon>Pseudomonadati</taxon>
        <taxon>Pseudomonadota</taxon>
        <taxon>Betaproteobacteria</taxon>
        <taxon>Burkholderiales</taxon>
        <taxon>Burkholderiaceae</taxon>
        <taxon>Burkholderia</taxon>
        <taxon>Burkholderia cepacia complex</taxon>
    </lineage>
</organism>
<dbReference type="Proteomes" id="UP001548587">
    <property type="component" value="Unassembled WGS sequence"/>
</dbReference>
<reference evidence="1 2" key="1">
    <citation type="submission" date="2024-06" db="EMBL/GenBank/DDBJ databases">
        <title>Burkholderia sola in Mexico.</title>
        <authorList>
            <person name="Estrada P."/>
        </authorList>
    </citation>
    <scope>NUCLEOTIDE SEQUENCE [LARGE SCALE GENOMIC DNA]</scope>
    <source>
        <strain evidence="1 2">CpTa8-5</strain>
    </source>
</reference>
<evidence type="ECO:0008006" key="3">
    <source>
        <dbReference type="Google" id="ProtNLM"/>
    </source>
</evidence>
<proteinExistence type="predicted"/>
<gene>
    <name evidence="1" type="ORF">ABXL37_30635</name>
</gene>
<sequence length="192" mass="19316">MTRAATGRVVRAAGVVFVAVLVGLAWRSMVGSAGSPALIAPGNEILSVQPDEVMSFVYTAGTLSVNAHRVQPATPFSVRVTFADGRASRQCVAPPGLADRLAPLTTLIARGSVPSGAELATAFPTPLGTLEMRDRIASEPLPALVFHGGAADTAAVAVTGLPGAGGRAIVVDPAARAALALLAGGCDTLARR</sequence>
<protein>
    <recommendedName>
        <fullName evidence="3">Copper chaperone PCu(A)C</fullName>
    </recommendedName>
</protein>
<dbReference type="RefSeq" id="WP_209928623.1">
    <property type="nucleotide sequence ID" value="NZ_JBEWCH010000032.1"/>
</dbReference>
<evidence type="ECO:0000313" key="2">
    <source>
        <dbReference type="Proteomes" id="UP001548587"/>
    </source>
</evidence>
<accession>A0ABV2CHS5</accession>
<evidence type="ECO:0000313" key="1">
    <source>
        <dbReference type="EMBL" id="MET1478620.1"/>
    </source>
</evidence>
<name>A0ABV2CHS5_9BURK</name>